<accession>A0A814HXD2</accession>
<keyword evidence="3" id="KW-1185">Reference proteome</keyword>
<evidence type="ECO:0000313" key="3">
    <source>
        <dbReference type="Proteomes" id="UP000663879"/>
    </source>
</evidence>
<name>A0A814HXD2_9BILA</name>
<dbReference type="EMBL" id="CAJNOC010004322">
    <property type="protein sequence ID" value="CAF1017395.1"/>
    <property type="molecule type" value="Genomic_DNA"/>
</dbReference>
<feature type="non-terminal residue" evidence="2">
    <location>
        <position position="1"/>
    </location>
</feature>
<feature type="compositionally biased region" description="Polar residues" evidence="1">
    <location>
        <begin position="81"/>
        <end position="92"/>
    </location>
</feature>
<reference evidence="2" key="1">
    <citation type="submission" date="2021-02" db="EMBL/GenBank/DDBJ databases">
        <authorList>
            <person name="Nowell W R."/>
        </authorList>
    </citation>
    <scope>NUCLEOTIDE SEQUENCE</scope>
    <source>
        <strain evidence="2">Ploen Becks lab</strain>
    </source>
</reference>
<gene>
    <name evidence="2" type="ORF">OXX778_LOCUS17201</name>
</gene>
<protein>
    <submittedName>
        <fullName evidence="2">Uncharacterized protein</fullName>
    </submittedName>
</protein>
<dbReference type="AlphaFoldDB" id="A0A814HXD2"/>
<organism evidence="2 3">
    <name type="scientific">Brachionus calyciflorus</name>
    <dbReference type="NCBI Taxonomy" id="104777"/>
    <lineage>
        <taxon>Eukaryota</taxon>
        <taxon>Metazoa</taxon>
        <taxon>Spiralia</taxon>
        <taxon>Gnathifera</taxon>
        <taxon>Rotifera</taxon>
        <taxon>Eurotatoria</taxon>
        <taxon>Monogononta</taxon>
        <taxon>Pseudotrocha</taxon>
        <taxon>Ploima</taxon>
        <taxon>Brachionidae</taxon>
        <taxon>Brachionus</taxon>
    </lineage>
</organism>
<dbReference type="Proteomes" id="UP000663879">
    <property type="component" value="Unassembled WGS sequence"/>
</dbReference>
<feature type="compositionally biased region" description="Polar residues" evidence="1">
    <location>
        <begin position="59"/>
        <end position="73"/>
    </location>
</feature>
<feature type="region of interest" description="Disordered" evidence="1">
    <location>
        <begin position="57"/>
        <end position="93"/>
    </location>
</feature>
<proteinExistence type="predicted"/>
<evidence type="ECO:0000256" key="1">
    <source>
        <dbReference type="SAM" id="MobiDB-lite"/>
    </source>
</evidence>
<comment type="caution">
    <text evidence="2">The sequence shown here is derived from an EMBL/GenBank/DDBJ whole genome shotgun (WGS) entry which is preliminary data.</text>
</comment>
<evidence type="ECO:0000313" key="2">
    <source>
        <dbReference type="EMBL" id="CAF1017395.1"/>
    </source>
</evidence>
<sequence length="110" mass="12458">MPVRTIFELPDGFDQLGQTQLKDLCIRLEAGFKEIKKEREEDELQLNEELEKSKIALEASNSTPVNRPMSSGQIVHDDVQSSENSLRGNNDNGLRETRIQWRSAIEANCG</sequence>